<protein>
    <submittedName>
        <fullName evidence="2">Uncharacterized protein</fullName>
    </submittedName>
</protein>
<keyword evidence="1" id="KW-0732">Signal</keyword>
<feature type="signal peptide" evidence="1">
    <location>
        <begin position="1"/>
        <end position="17"/>
    </location>
</feature>
<organism evidence="2">
    <name type="scientific">Rhizophora mucronata</name>
    <name type="common">Asiatic mangrove</name>
    <dbReference type="NCBI Taxonomy" id="61149"/>
    <lineage>
        <taxon>Eukaryota</taxon>
        <taxon>Viridiplantae</taxon>
        <taxon>Streptophyta</taxon>
        <taxon>Embryophyta</taxon>
        <taxon>Tracheophyta</taxon>
        <taxon>Spermatophyta</taxon>
        <taxon>Magnoliopsida</taxon>
        <taxon>eudicotyledons</taxon>
        <taxon>Gunneridae</taxon>
        <taxon>Pentapetalae</taxon>
        <taxon>rosids</taxon>
        <taxon>fabids</taxon>
        <taxon>Malpighiales</taxon>
        <taxon>Rhizophoraceae</taxon>
        <taxon>Rhizophora</taxon>
    </lineage>
</organism>
<dbReference type="EMBL" id="GGEC01088888">
    <property type="protein sequence ID" value="MBX69372.1"/>
    <property type="molecule type" value="Transcribed_RNA"/>
</dbReference>
<name>A0A2P2QQR8_RHIMU</name>
<sequence>MSFFIFCCFTDALVVSATFHGASYDSRCNSGDHEW</sequence>
<accession>A0A2P2QQR8</accession>
<reference evidence="2" key="1">
    <citation type="submission" date="2018-02" db="EMBL/GenBank/DDBJ databases">
        <title>Rhizophora mucronata_Transcriptome.</title>
        <authorList>
            <person name="Meera S.P."/>
            <person name="Sreeshan A."/>
            <person name="Augustine A."/>
        </authorList>
    </citation>
    <scope>NUCLEOTIDE SEQUENCE</scope>
    <source>
        <tissue evidence="2">Leaf</tissue>
    </source>
</reference>
<dbReference type="AlphaFoldDB" id="A0A2P2QQR8"/>
<proteinExistence type="predicted"/>
<feature type="chain" id="PRO_5015106419" evidence="1">
    <location>
        <begin position="18"/>
        <end position="35"/>
    </location>
</feature>
<evidence type="ECO:0000256" key="1">
    <source>
        <dbReference type="SAM" id="SignalP"/>
    </source>
</evidence>
<evidence type="ECO:0000313" key="2">
    <source>
        <dbReference type="EMBL" id="MBX69372.1"/>
    </source>
</evidence>